<dbReference type="SUPFAM" id="SSF50156">
    <property type="entry name" value="PDZ domain-like"/>
    <property type="match status" value="2"/>
</dbReference>
<evidence type="ECO:0000313" key="8">
    <source>
        <dbReference type="Proteomes" id="UP000272888"/>
    </source>
</evidence>
<feature type="chain" id="PRO_5017331882" evidence="5">
    <location>
        <begin position="28"/>
        <end position="501"/>
    </location>
</feature>
<feature type="compositionally biased region" description="Polar residues" evidence="4">
    <location>
        <begin position="44"/>
        <end position="56"/>
    </location>
</feature>
<dbReference type="EMBL" id="RAWB01000518">
    <property type="protein sequence ID" value="RKH47716.1"/>
    <property type="molecule type" value="Genomic_DNA"/>
</dbReference>
<dbReference type="GO" id="GO:0004252">
    <property type="term" value="F:serine-type endopeptidase activity"/>
    <property type="evidence" value="ECO:0007669"/>
    <property type="project" value="InterPro"/>
</dbReference>
<feature type="domain" description="PDZ" evidence="6">
    <location>
        <begin position="281"/>
        <end position="375"/>
    </location>
</feature>
<keyword evidence="3" id="KW-0378">Hydrolase</keyword>
<accession>A0A3A8NTJ7</accession>
<dbReference type="PROSITE" id="PS50106">
    <property type="entry name" value="PDZ"/>
    <property type="match status" value="2"/>
</dbReference>
<dbReference type="InterPro" id="IPR001940">
    <property type="entry name" value="Peptidase_S1C"/>
</dbReference>
<dbReference type="Pfam" id="PF17820">
    <property type="entry name" value="PDZ_6"/>
    <property type="match status" value="1"/>
</dbReference>
<evidence type="ECO:0000313" key="7">
    <source>
        <dbReference type="EMBL" id="RKH47716.1"/>
    </source>
</evidence>
<dbReference type="CDD" id="cd10839">
    <property type="entry name" value="cpPDZ1_DegP-like"/>
    <property type="match status" value="1"/>
</dbReference>
<feature type="compositionally biased region" description="Low complexity" evidence="4">
    <location>
        <begin position="31"/>
        <end position="43"/>
    </location>
</feature>
<dbReference type="SUPFAM" id="SSF50494">
    <property type="entry name" value="Trypsin-like serine proteases"/>
    <property type="match status" value="1"/>
</dbReference>
<dbReference type="InterPro" id="IPR009003">
    <property type="entry name" value="Peptidase_S1_PA"/>
</dbReference>
<dbReference type="RefSeq" id="WP_120647302.1">
    <property type="nucleotide sequence ID" value="NZ_RAWB01000518.1"/>
</dbReference>
<proteinExistence type="inferred from homology"/>
<dbReference type="InterPro" id="IPR036034">
    <property type="entry name" value="PDZ_sf"/>
</dbReference>
<evidence type="ECO:0000259" key="6">
    <source>
        <dbReference type="PROSITE" id="PS50106"/>
    </source>
</evidence>
<dbReference type="PANTHER" id="PTHR22939:SF129">
    <property type="entry name" value="SERINE PROTEASE HTRA2, MITOCHONDRIAL"/>
    <property type="match status" value="1"/>
</dbReference>
<reference evidence="8" key="1">
    <citation type="submission" date="2018-09" db="EMBL/GenBank/DDBJ databases">
        <authorList>
            <person name="Livingstone P.G."/>
            <person name="Whitworth D.E."/>
        </authorList>
    </citation>
    <scope>NUCLEOTIDE SEQUENCE [LARGE SCALE GENOMIC DNA]</scope>
    <source>
        <strain evidence="8">CA051B</strain>
    </source>
</reference>
<feature type="domain" description="PDZ" evidence="6">
    <location>
        <begin position="411"/>
        <end position="488"/>
    </location>
</feature>
<dbReference type="GO" id="GO:0006508">
    <property type="term" value="P:proteolysis"/>
    <property type="evidence" value="ECO:0007669"/>
    <property type="project" value="UniProtKB-KW"/>
</dbReference>
<evidence type="ECO:0000256" key="2">
    <source>
        <dbReference type="ARBA" id="ARBA00022670"/>
    </source>
</evidence>
<keyword evidence="2" id="KW-0645">Protease</keyword>
<feature type="compositionally biased region" description="Gly residues" evidence="4">
    <location>
        <begin position="100"/>
        <end position="109"/>
    </location>
</feature>
<evidence type="ECO:0000256" key="3">
    <source>
        <dbReference type="ARBA" id="ARBA00022801"/>
    </source>
</evidence>
<dbReference type="AlphaFoldDB" id="A0A3A8NTJ7"/>
<organism evidence="7 8">
    <name type="scientific">Corallococcus llansteffanensis</name>
    <dbReference type="NCBI Taxonomy" id="2316731"/>
    <lineage>
        <taxon>Bacteria</taxon>
        <taxon>Pseudomonadati</taxon>
        <taxon>Myxococcota</taxon>
        <taxon>Myxococcia</taxon>
        <taxon>Myxococcales</taxon>
        <taxon>Cystobacterineae</taxon>
        <taxon>Myxococcaceae</taxon>
        <taxon>Corallococcus</taxon>
    </lineage>
</organism>
<comment type="caution">
    <text evidence="7">The sequence shown here is derived from an EMBL/GenBank/DDBJ whole genome shotgun (WGS) entry which is preliminary data.</text>
</comment>
<evidence type="ECO:0000256" key="1">
    <source>
        <dbReference type="ARBA" id="ARBA00010541"/>
    </source>
</evidence>
<feature type="compositionally biased region" description="Basic and acidic residues" evidence="4">
    <location>
        <begin position="388"/>
        <end position="408"/>
    </location>
</feature>
<dbReference type="SMART" id="SM00228">
    <property type="entry name" value="PDZ"/>
    <property type="match status" value="2"/>
</dbReference>
<gene>
    <name evidence="7" type="ORF">D7V93_33810</name>
</gene>
<name>A0A3A8NTJ7_9BACT</name>
<evidence type="ECO:0000256" key="4">
    <source>
        <dbReference type="SAM" id="MobiDB-lite"/>
    </source>
</evidence>
<dbReference type="PANTHER" id="PTHR22939">
    <property type="entry name" value="SERINE PROTEASE FAMILY S1C HTRA-RELATED"/>
    <property type="match status" value="1"/>
</dbReference>
<feature type="region of interest" description="Disordered" evidence="4">
    <location>
        <begin position="85"/>
        <end position="112"/>
    </location>
</feature>
<dbReference type="InterPro" id="IPR001478">
    <property type="entry name" value="PDZ"/>
</dbReference>
<dbReference type="Proteomes" id="UP000272888">
    <property type="component" value="Unassembled WGS sequence"/>
</dbReference>
<feature type="region of interest" description="Disordered" evidence="4">
    <location>
        <begin position="383"/>
        <end position="415"/>
    </location>
</feature>
<keyword evidence="8" id="KW-1185">Reference proteome</keyword>
<dbReference type="InterPro" id="IPR041489">
    <property type="entry name" value="PDZ_6"/>
</dbReference>
<dbReference type="Pfam" id="PF13365">
    <property type="entry name" value="Trypsin_2"/>
    <property type="match status" value="1"/>
</dbReference>
<feature type="signal peptide" evidence="5">
    <location>
        <begin position="1"/>
        <end position="27"/>
    </location>
</feature>
<dbReference type="Gene3D" id="2.40.10.120">
    <property type="match status" value="1"/>
</dbReference>
<keyword evidence="5" id="KW-0732">Signal</keyword>
<protein>
    <submittedName>
        <fullName evidence="7">PDZ domain-containing protein</fullName>
    </submittedName>
</protein>
<dbReference type="PRINTS" id="PR00834">
    <property type="entry name" value="PROTEASES2C"/>
</dbReference>
<feature type="region of interest" description="Disordered" evidence="4">
    <location>
        <begin position="31"/>
        <end position="56"/>
    </location>
</feature>
<dbReference type="Pfam" id="PF13180">
    <property type="entry name" value="PDZ_2"/>
    <property type="match status" value="1"/>
</dbReference>
<sequence length="501" mass="52110">MTHTFPPFRRKLVAAVLVLVSPALALAQAPAPQPAAPQTQQAASGQAGNLQPATREAQSLSSLAPLVDSVKSAVVNVDVQARPEVPEGMEDNPLFDRFFGGNGGRGGGRGRSEREQIRQGAGSGFIIDPKGLVLTNNHVIEDAVTITIRLDDGRSFTGEVVGRDPLTDVAVVKVKEKVDQLPTVKLGDSDAVRVGDWVLAIGNPFGLASSVSVGILSARAREIGASQYDDFLQTDAAINPGNSGGPLFNMKGEVVGINTAIVGGGTGIGFSVPSNLIKALLPQLEKAGSVTRGWLGVGIQPLTRDLAQALKLPVNEGAILTQINPGSPASKAGLKADDVVIAIDGQKVRSDSELTRIVALKKPNSVTTLSLYRDAKKQDVKVTMGTRPDLEGLSKKKPEASDEQDSSRRVGVSLQDLDARTASQAGFTERAGALVTDIIPGSPADRAQLAPGMLVVEVNRKPIASAKELAAVIRAAPAGSTLLLRVAGPGGGRLLRALKMP</sequence>
<dbReference type="Gene3D" id="2.30.42.10">
    <property type="match status" value="2"/>
</dbReference>
<evidence type="ECO:0000256" key="5">
    <source>
        <dbReference type="SAM" id="SignalP"/>
    </source>
</evidence>
<comment type="similarity">
    <text evidence="1">Belongs to the peptidase S1C family.</text>
</comment>